<evidence type="ECO:0000313" key="3">
    <source>
        <dbReference type="Proteomes" id="UP000027073"/>
    </source>
</evidence>
<dbReference type="AlphaFoldDB" id="A0A067NU96"/>
<organism evidence="2 3">
    <name type="scientific">Pleurotus ostreatus (strain PC15)</name>
    <name type="common">Oyster mushroom</name>
    <dbReference type="NCBI Taxonomy" id="1137138"/>
    <lineage>
        <taxon>Eukaryota</taxon>
        <taxon>Fungi</taxon>
        <taxon>Dikarya</taxon>
        <taxon>Basidiomycota</taxon>
        <taxon>Agaricomycotina</taxon>
        <taxon>Agaricomycetes</taxon>
        <taxon>Agaricomycetidae</taxon>
        <taxon>Agaricales</taxon>
        <taxon>Pleurotineae</taxon>
        <taxon>Pleurotaceae</taxon>
        <taxon>Pleurotus</taxon>
    </lineage>
</organism>
<sequence>MPADRSLKNRRSQRRFHPYRPCPGRAHRQLSRTASIAALHSLAVPVGVGAGSGCAQHQQLQHLQQQQPQVQGPVHVAMDQGLQPQDAGVGVQFVVELGQTEIQGTITLRFSVINQAETGLSTSPQRP</sequence>
<protein>
    <submittedName>
        <fullName evidence="2">Uncharacterized protein</fullName>
    </submittedName>
</protein>
<evidence type="ECO:0000313" key="2">
    <source>
        <dbReference type="EMBL" id="KDQ31648.1"/>
    </source>
</evidence>
<dbReference type="HOGENOM" id="CLU_1971441_0_0_1"/>
<proteinExistence type="predicted"/>
<reference evidence="3" key="1">
    <citation type="journal article" date="2014" name="Proc. Natl. Acad. Sci. U.S.A.">
        <title>Extensive sampling of basidiomycete genomes demonstrates inadequacy of the white-rot/brown-rot paradigm for wood decay fungi.</title>
        <authorList>
            <person name="Riley R."/>
            <person name="Salamov A.A."/>
            <person name="Brown D.W."/>
            <person name="Nagy L.G."/>
            <person name="Floudas D."/>
            <person name="Held B.W."/>
            <person name="Levasseur A."/>
            <person name="Lombard V."/>
            <person name="Morin E."/>
            <person name="Otillar R."/>
            <person name="Lindquist E.A."/>
            <person name="Sun H."/>
            <person name="LaButti K.M."/>
            <person name="Schmutz J."/>
            <person name="Jabbour D."/>
            <person name="Luo H."/>
            <person name="Baker S.E."/>
            <person name="Pisabarro A.G."/>
            <person name="Walton J.D."/>
            <person name="Blanchette R.A."/>
            <person name="Henrissat B."/>
            <person name="Martin F."/>
            <person name="Cullen D."/>
            <person name="Hibbett D.S."/>
            <person name="Grigoriev I.V."/>
        </authorList>
    </citation>
    <scope>NUCLEOTIDE SEQUENCE [LARGE SCALE GENOMIC DNA]</scope>
    <source>
        <strain evidence="3">PC15</strain>
    </source>
</reference>
<evidence type="ECO:0000256" key="1">
    <source>
        <dbReference type="SAM" id="MobiDB-lite"/>
    </source>
</evidence>
<feature type="compositionally biased region" description="Basic residues" evidence="1">
    <location>
        <begin position="8"/>
        <end position="18"/>
    </location>
</feature>
<gene>
    <name evidence="2" type="ORF">PLEOSDRAFT_153871</name>
</gene>
<feature type="region of interest" description="Disordered" evidence="1">
    <location>
        <begin position="1"/>
        <end position="26"/>
    </location>
</feature>
<dbReference type="InParanoid" id="A0A067NU96"/>
<name>A0A067NU96_PLEO1</name>
<dbReference type="VEuPathDB" id="FungiDB:PLEOSDRAFT_153871"/>
<dbReference type="EMBL" id="KL198005">
    <property type="protein sequence ID" value="KDQ31648.1"/>
    <property type="molecule type" value="Genomic_DNA"/>
</dbReference>
<dbReference type="Proteomes" id="UP000027073">
    <property type="component" value="Unassembled WGS sequence"/>
</dbReference>
<accession>A0A067NU96</accession>